<evidence type="ECO:0000313" key="5">
    <source>
        <dbReference type="EMBL" id="SVE09128.1"/>
    </source>
</evidence>
<dbReference type="InterPro" id="IPR004552">
    <property type="entry name" value="AGP_acyltrans"/>
</dbReference>
<dbReference type="PANTHER" id="PTHR10434">
    <property type="entry name" value="1-ACYL-SN-GLYCEROL-3-PHOSPHATE ACYLTRANSFERASE"/>
    <property type="match status" value="1"/>
</dbReference>
<dbReference type="InterPro" id="IPR002123">
    <property type="entry name" value="Plipid/glycerol_acylTrfase"/>
</dbReference>
<proteinExistence type="inferred from homology"/>
<evidence type="ECO:0000259" key="4">
    <source>
        <dbReference type="SMART" id="SM00563"/>
    </source>
</evidence>
<gene>
    <name evidence="5" type="ORF">METZ01_LOCUS461982</name>
</gene>
<accession>A0A383APT6</accession>
<evidence type="ECO:0000256" key="1">
    <source>
        <dbReference type="ARBA" id="ARBA00008655"/>
    </source>
</evidence>
<dbReference type="EMBL" id="UINC01193490">
    <property type="protein sequence ID" value="SVE09128.1"/>
    <property type="molecule type" value="Genomic_DNA"/>
</dbReference>
<dbReference type="GO" id="GO:0016020">
    <property type="term" value="C:membrane"/>
    <property type="evidence" value="ECO:0007669"/>
    <property type="project" value="InterPro"/>
</dbReference>
<dbReference type="NCBIfam" id="TIGR00530">
    <property type="entry name" value="AGP_acyltrn"/>
    <property type="match status" value="1"/>
</dbReference>
<evidence type="ECO:0000256" key="2">
    <source>
        <dbReference type="ARBA" id="ARBA00022679"/>
    </source>
</evidence>
<feature type="domain" description="Phospholipid/glycerol acyltransferase" evidence="4">
    <location>
        <begin position="58"/>
        <end position="173"/>
    </location>
</feature>
<dbReference type="GO" id="GO:0006654">
    <property type="term" value="P:phosphatidic acid biosynthetic process"/>
    <property type="evidence" value="ECO:0007669"/>
    <property type="project" value="TreeGrafter"/>
</dbReference>
<name>A0A383APT6_9ZZZZ</name>
<sequence length="197" mass="22212">MILSTGILSIPILILGWFDRDKNLIGKISRLWARWIIWSMGISYKIGGTNNLCHKHQYVFMCNHESVLDILLALACLPHNIVFLAKKELFRIPVFGWTMKAAGMIKVDRENKEKAKKSVDQAINKLSNAKYSTILFPEGTRSESGDLLTFKKGGFIMAVRSKLPVVPITIIGARSILPKKSLKLNKGNIYFIIDIPI</sequence>
<keyword evidence="2" id="KW-0808">Transferase</keyword>
<dbReference type="GO" id="GO:0003841">
    <property type="term" value="F:1-acylglycerol-3-phosphate O-acyltransferase activity"/>
    <property type="evidence" value="ECO:0007669"/>
    <property type="project" value="InterPro"/>
</dbReference>
<comment type="similarity">
    <text evidence="1">Belongs to the 1-acyl-sn-glycerol-3-phosphate acyltransferase family.</text>
</comment>
<dbReference type="SUPFAM" id="SSF69593">
    <property type="entry name" value="Glycerol-3-phosphate (1)-acyltransferase"/>
    <property type="match status" value="1"/>
</dbReference>
<dbReference type="PANTHER" id="PTHR10434:SF11">
    <property type="entry name" value="1-ACYL-SN-GLYCEROL-3-PHOSPHATE ACYLTRANSFERASE"/>
    <property type="match status" value="1"/>
</dbReference>
<evidence type="ECO:0000256" key="3">
    <source>
        <dbReference type="ARBA" id="ARBA00023315"/>
    </source>
</evidence>
<dbReference type="CDD" id="cd07989">
    <property type="entry name" value="LPLAT_AGPAT-like"/>
    <property type="match status" value="1"/>
</dbReference>
<protein>
    <recommendedName>
        <fullName evidence="4">Phospholipid/glycerol acyltransferase domain-containing protein</fullName>
    </recommendedName>
</protein>
<keyword evidence="3" id="KW-0012">Acyltransferase</keyword>
<dbReference type="AlphaFoldDB" id="A0A383APT6"/>
<dbReference type="Pfam" id="PF01553">
    <property type="entry name" value="Acyltransferase"/>
    <property type="match status" value="1"/>
</dbReference>
<dbReference type="SMART" id="SM00563">
    <property type="entry name" value="PlsC"/>
    <property type="match status" value="1"/>
</dbReference>
<organism evidence="5">
    <name type="scientific">marine metagenome</name>
    <dbReference type="NCBI Taxonomy" id="408172"/>
    <lineage>
        <taxon>unclassified sequences</taxon>
        <taxon>metagenomes</taxon>
        <taxon>ecological metagenomes</taxon>
    </lineage>
</organism>
<feature type="non-terminal residue" evidence="5">
    <location>
        <position position="197"/>
    </location>
</feature>
<reference evidence="5" key="1">
    <citation type="submission" date="2018-05" db="EMBL/GenBank/DDBJ databases">
        <authorList>
            <person name="Lanie J.A."/>
            <person name="Ng W.-L."/>
            <person name="Kazmierczak K.M."/>
            <person name="Andrzejewski T.M."/>
            <person name="Davidsen T.M."/>
            <person name="Wayne K.J."/>
            <person name="Tettelin H."/>
            <person name="Glass J.I."/>
            <person name="Rusch D."/>
            <person name="Podicherti R."/>
            <person name="Tsui H.-C.T."/>
            <person name="Winkler M.E."/>
        </authorList>
    </citation>
    <scope>NUCLEOTIDE SEQUENCE</scope>
</reference>